<keyword evidence="10 16" id="KW-0418">Kinase</keyword>
<feature type="binding site" evidence="16">
    <location>
        <begin position="6"/>
        <end position="13"/>
    </location>
    <ligand>
        <name>ATP</name>
        <dbReference type="ChEBI" id="CHEBI:30616"/>
    </ligand>
</feature>
<evidence type="ECO:0000256" key="9">
    <source>
        <dbReference type="ARBA" id="ARBA00022741"/>
    </source>
</evidence>
<dbReference type="PANTHER" id="PTHR34265">
    <property type="entry name" value="TYPE III PANTOTHENATE KINASE"/>
    <property type="match status" value="1"/>
</dbReference>
<comment type="function">
    <text evidence="16">Catalyzes the phosphorylation of pantothenate (Pan), the first step in CoA biosynthesis.</text>
</comment>
<dbReference type="InterPro" id="IPR043129">
    <property type="entry name" value="ATPase_NBD"/>
</dbReference>
<evidence type="ECO:0000256" key="3">
    <source>
        <dbReference type="ARBA" id="ARBA00004496"/>
    </source>
</evidence>
<dbReference type="NCBIfam" id="NF009855">
    <property type="entry name" value="PRK13321.1"/>
    <property type="match status" value="1"/>
</dbReference>
<comment type="pathway">
    <text evidence="4 16">Cofactor biosynthesis; coenzyme A biosynthesis; CoA from (R)-pantothenate: step 1/5.</text>
</comment>
<evidence type="ECO:0000256" key="16">
    <source>
        <dbReference type="HAMAP-Rule" id="MF_01274"/>
    </source>
</evidence>
<accession>A0ABS7DKQ4</accession>
<evidence type="ECO:0000256" key="8">
    <source>
        <dbReference type="ARBA" id="ARBA00022679"/>
    </source>
</evidence>
<keyword evidence="7 16" id="KW-0963">Cytoplasm</keyword>
<keyword evidence="16" id="KW-0479">Metal-binding</keyword>
<dbReference type="InterPro" id="IPR004619">
    <property type="entry name" value="Type_III_PanK"/>
</dbReference>
<evidence type="ECO:0000256" key="1">
    <source>
        <dbReference type="ARBA" id="ARBA00001206"/>
    </source>
</evidence>
<evidence type="ECO:0000313" key="18">
    <source>
        <dbReference type="Proteomes" id="UP000719942"/>
    </source>
</evidence>
<evidence type="ECO:0000313" key="17">
    <source>
        <dbReference type="EMBL" id="MBW7571808.1"/>
    </source>
</evidence>
<keyword evidence="11 16" id="KW-0067">ATP-binding</keyword>
<evidence type="ECO:0000256" key="13">
    <source>
        <dbReference type="ARBA" id="ARBA00022993"/>
    </source>
</evidence>
<dbReference type="GO" id="GO:0016301">
    <property type="term" value="F:kinase activity"/>
    <property type="evidence" value="ECO:0007669"/>
    <property type="project" value="UniProtKB-KW"/>
</dbReference>
<evidence type="ECO:0000256" key="12">
    <source>
        <dbReference type="ARBA" id="ARBA00022958"/>
    </source>
</evidence>
<name>A0ABS7DKQ4_9FIRM</name>
<dbReference type="Pfam" id="PF03309">
    <property type="entry name" value="Pan_kinase"/>
    <property type="match status" value="1"/>
</dbReference>
<evidence type="ECO:0000256" key="11">
    <source>
        <dbReference type="ARBA" id="ARBA00022840"/>
    </source>
</evidence>
<keyword evidence="9 16" id="KW-0547">Nucleotide-binding</keyword>
<comment type="subcellular location">
    <subcellularLocation>
        <location evidence="3 16">Cytoplasm</location>
    </subcellularLocation>
</comment>
<feature type="binding site" evidence="16">
    <location>
        <position position="184"/>
    </location>
    <ligand>
        <name>substrate</name>
    </ligand>
</feature>
<comment type="caution">
    <text evidence="17">The sequence shown here is derived from an EMBL/GenBank/DDBJ whole genome shotgun (WGS) entry which is preliminary data.</text>
</comment>
<dbReference type="Proteomes" id="UP000719942">
    <property type="component" value="Unassembled WGS sequence"/>
</dbReference>
<comment type="catalytic activity">
    <reaction evidence="1 16">
        <text>(R)-pantothenate + ATP = (R)-4'-phosphopantothenate + ADP + H(+)</text>
        <dbReference type="Rhea" id="RHEA:16373"/>
        <dbReference type="ChEBI" id="CHEBI:10986"/>
        <dbReference type="ChEBI" id="CHEBI:15378"/>
        <dbReference type="ChEBI" id="CHEBI:29032"/>
        <dbReference type="ChEBI" id="CHEBI:30616"/>
        <dbReference type="ChEBI" id="CHEBI:456216"/>
        <dbReference type="EC" id="2.7.1.33"/>
    </reaction>
</comment>
<keyword evidence="8 16" id="KW-0808">Transferase</keyword>
<dbReference type="HAMAP" id="MF_01274">
    <property type="entry name" value="Pantothen_kinase_3"/>
    <property type="match status" value="1"/>
</dbReference>
<dbReference type="PANTHER" id="PTHR34265:SF1">
    <property type="entry name" value="TYPE III PANTOTHENATE KINASE"/>
    <property type="match status" value="1"/>
</dbReference>
<dbReference type="CDD" id="cd24015">
    <property type="entry name" value="ASKHA_NBD_PanK-III"/>
    <property type="match status" value="1"/>
</dbReference>
<evidence type="ECO:0000256" key="15">
    <source>
        <dbReference type="ARBA" id="ARBA00040883"/>
    </source>
</evidence>
<evidence type="ECO:0000256" key="4">
    <source>
        <dbReference type="ARBA" id="ARBA00005225"/>
    </source>
</evidence>
<gene>
    <name evidence="16" type="primary">coaX</name>
    <name evidence="17" type="ORF">J5W02_03185</name>
</gene>
<comment type="caution">
    <text evidence="16">Lacks conserved residue(s) required for the propagation of feature annotation.</text>
</comment>
<feature type="binding site" evidence="16">
    <location>
        <begin position="107"/>
        <end position="110"/>
    </location>
    <ligand>
        <name>substrate</name>
    </ligand>
</feature>
<comment type="subunit">
    <text evidence="5 16">Homodimer.</text>
</comment>
<keyword evidence="18" id="KW-1185">Reference proteome</keyword>
<comment type="similarity">
    <text evidence="14 16">Belongs to the type III pantothenate kinase family.</text>
</comment>
<comment type="cofactor">
    <cofactor evidence="2">
        <name>K(+)</name>
        <dbReference type="ChEBI" id="CHEBI:29103"/>
    </cofactor>
</comment>
<organism evidence="17 18">
    <name type="scientific">Caproiciproducens faecalis</name>
    <dbReference type="NCBI Taxonomy" id="2820301"/>
    <lineage>
        <taxon>Bacteria</taxon>
        <taxon>Bacillati</taxon>
        <taxon>Bacillota</taxon>
        <taxon>Clostridia</taxon>
        <taxon>Eubacteriales</taxon>
        <taxon>Acutalibacteraceae</taxon>
        <taxon>Caproiciproducens</taxon>
    </lineage>
</organism>
<evidence type="ECO:0000256" key="10">
    <source>
        <dbReference type="ARBA" id="ARBA00022777"/>
    </source>
</evidence>
<evidence type="ECO:0000256" key="7">
    <source>
        <dbReference type="ARBA" id="ARBA00022490"/>
    </source>
</evidence>
<dbReference type="EC" id="2.7.1.33" evidence="6 16"/>
<dbReference type="RefSeq" id="WP_219964193.1">
    <property type="nucleotide sequence ID" value="NZ_JAGFNZ010000001.1"/>
</dbReference>
<evidence type="ECO:0000256" key="14">
    <source>
        <dbReference type="ARBA" id="ARBA00038036"/>
    </source>
</evidence>
<protein>
    <recommendedName>
        <fullName evidence="15 16">Type III pantothenate kinase</fullName>
        <ecNumber evidence="6 16">2.7.1.33</ecNumber>
    </recommendedName>
    <alternativeName>
        <fullName evidence="16">PanK-III</fullName>
    </alternativeName>
    <alternativeName>
        <fullName evidence="16">Pantothenic acid kinase</fullName>
    </alternativeName>
</protein>
<dbReference type="SUPFAM" id="SSF53067">
    <property type="entry name" value="Actin-like ATPase domain"/>
    <property type="match status" value="2"/>
</dbReference>
<feature type="active site" description="Proton acceptor" evidence="16">
    <location>
        <position position="109"/>
    </location>
</feature>
<dbReference type="EMBL" id="JAGFNZ010000001">
    <property type="protein sequence ID" value="MBW7571808.1"/>
    <property type="molecule type" value="Genomic_DNA"/>
</dbReference>
<feature type="binding site" evidence="16">
    <location>
        <position position="129"/>
    </location>
    <ligand>
        <name>K(+)</name>
        <dbReference type="ChEBI" id="CHEBI:29103"/>
    </ligand>
</feature>
<dbReference type="NCBIfam" id="TIGR00671">
    <property type="entry name" value="baf"/>
    <property type="match status" value="1"/>
</dbReference>
<evidence type="ECO:0000256" key="6">
    <source>
        <dbReference type="ARBA" id="ARBA00012102"/>
    </source>
</evidence>
<comment type="cofactor">
    <cofactor evidence="16">
        <name>NH4(+)</name>
        <dbReference type="ChEBI" id="CHEBI:28938"/>
    </cofactor>
    <cofactor evidence="16">
        <name>K(+)</name>
        <dbReference type="ChEBI" id="CHEBI:29103"/>
    </cofactor>
    <text evidence="16">A monovalent cation. Ammonium or potassium.</text>
</comment>
<proteinExistence type="inferred from homology"/>
<dbReference type="Gene3D" id="3.30.420.40">
    <property type="match status" value="2"/>
</dbReference>
<feature type="binding site" evidence="16">
    <location>
        <position position="132"/>
    </location>
    <ligand>
        <name>ATP</name>
        <dbReference type="ChEBI" id="CHEBI:30616"/>
    </ligand>
</feature>
<keyword evidence="13 16" id="KW-0173">Coenzyme A biosynthesis</keyword>
<evidence type="ECO:0000256" key="5">
    <source>
        <dbReference type="ARBA" id="ARBA00011738"/>
    </source>
</evidence>
<evidence type="ECO:0000256" key="2">
    <source>
        <dbReference type="ARBA" id="ARBA00001958"/>
    </source>
</evidence>
<sequence>MILTLDIGNTNITIGVYDEEKLLFVSRMATDCSRMEDQYAIELRDILDIHGVSLSDITGAAISSVVPPLTAYIMRAIRYLTGVDPISVGPNTKTGIKSKIEHPELTGADIVVGCVAAGKMFDGPCIVLDMGTATTFEVMDRDKNMLGGAIIPGVGISLDALTHRTAQLPRISLEPPKSVIGNNTIESMRSGILLGTACMIDGMIERMEAALGEKCEVVATGGLSREIVPLCKRSIHFCDTLLLEGLRMIYEDNK</sequence>
<reference evidence="17 18" key="1">
    <citation type="submission" date="2021-03" db="EMBL/GenBank/DDBJ databases">
        <title>Caproiciproducens sp. nov. isolated from feces of cow.</title>
        <authorList>
            <person name="Choi J.-Y."/>
        </authorList>
    </citation>
    <scope>NUCLEOTIDE SEQUENCE [LARGE SCALE GENOMIC DNA]</scope>
    <source>
        <strain evidence="17 18">AGMB10547</strain>
    </source>
</reference>
<keyword evidence="12 16" id="KW-0630">Potassium</keyword>